<sequence length="419" mass="46764">MRKSAANRRSLLHRLLPMLILAVAAAITSGLILTREQPQASAAPIKRWNVNATTLKPITASPELSIYGQFEPPQTTRLSSAINADVLAIPAQEGQTLEAGALLLRLDERDLQLQLRQRQADLAAVDARIQAEYTRHRHDLKALKLEQDVQTLNRDRVQRAESLHQKNLLSQEQLDSTRQTARQQALAIENRRQSIDDHPNRLAQLKAERERLQSLVEASELDLARARIRAPFNARVLEINTSVGNRVRPGDPLITLYDLDRIQLRAQLPDHWRDRLTEAQHKAQLVAVARLNGQRYQLKLERLAARINTGQAGLDALFSVPPALKTPLPGQTLELQLQLPPRSGLFALPPEALYGSDRVYRLAEEDRLESVTVEVAGKRQNADGQQQVLLASPELKAGDRVITTQLPNAIGGLPVRVVE</sequence>
<comment type="caution">
    <text evidence="2">The sequence shown here is derived from an EMBL/GenBank/DDBJ whole genome shotgun (WGS) entry which is preliminary data.</text>
</comment>
<dbReference type="SUPFAM" id="SSF111369">
    <property type="entry name" value="HlyD-like secretion proteins"/>
    <property type="match status" value="1"/>
</dbReference>
<evidence type="ECO:0000313" key="3">
    <source>
        <dbReference type="Proteomes" id="UP000810171"/>
    </source>
</evidence>
<dbReference type="Gene3D" id="1.10.287.470">
    <property type="entry name" value="Helix hairpin bin"/>
    <property type="match status" value="1"/>
</dbReference>
<accession>A0ABS3Z840</accession>
<dbReference type="Proteomes" id="UP000810171">
    <property type="component" value="Unassembled WGS sequence"/>
</dbReference>
<dbReference type="Gene3D" id="2.40.50.100">
    <property type="match status" value="1"/>
</dbReference>
<dbReference type="PANTHER" id="PTHR30469">
    <property type="entry name" value="MULTIDRUG RESISTANCE PROTEIN MDTA"/>
    <property type="match status" value="1"/>
</dbReference>
<proteinExistence type="predicted"/>
<organism evidence="2 3">
    <name type="scientific">Marinobacterium alkalitolerans</name>
    <dbReference type="NCBI Taxonomy" id="1542925"/>
    <lineage>
        <taxon>Bacteria</taxon>
        <taxon>Pseudomonadati</taxon>
        <taxon>Pseudomonadota</taxon>
        <taxon>Gammaproteobacteria</taxon>
        <taxon>Oceanospirillales</taxon>
        <taxon>Oceanospirillaceae</taxon>
        <taxon>Marinobacterium</taxon>
    </lineage>
</organism>
<evidence type="ECO:0000313" key="2">
    <source>
        <dbReference type="EMBL" id="MBP0047872.1"/>
    </source>
</evidence>
<dbReference type="Gene3D" id="2.40.30.170">
    <property type="match status" value="1"/>
</dbReference>
<keyword evidence="3" id="KW-1185">Reference proteome</keyword>
<protein>
    <submittedName>
        <fullName evidence="2">HlyD family efflux transporter periplasmic adaptor subunit</fullName>
    </submittedName>
</protein>
<reference evidence="2 3" key="1">
    <citation type="submission" date="2020-09" db="EMBL/GenBank/DDBJ databases">
        <authorList>
            <person name="Tanuku N.R.S."/>
        </authorList>
    </citation>
    <scope>NUCLEOTIDE SEQUENCE [LARGE SCALE GENOMIC DNA]</scope>
    <source>
        <strain evidence="2 3">AK62</strain>
    </source>
</reference>
<dbReference type="EMBL" id="JACVEW010000004">
    <property type="protein sequence ID" value="MBP0047872.1"/>
    <property type="molecule type" value="Genomic_DNA"/>
</dbReference>
<name>A0ABS3Z840_9GAMM</name>
<evidence type="ECO:0000256" key="1">
    <source>
        <dbReference type="SAM" id="Coils"/>
    </source>
</evidence>
<dbReference type="RefSeq" id="WP_209286487.1">
    <property type="nucleotide sequence ID" value="NZ_JACVEW010000004.1"/>
</dbReference>
<feature type="coiled-coil region" evidence="1">
    <location>
        <begin position="195"/>
        <end position="229"/>
    </location>
</feature>
<keyword evidence="1" id="KW-0175">Coiled coil</keyword>
<dbReference type="PANTHER" id="PTHR30469:SF36">
    <property type="entry name" value="BLL3903 PROTEIN"/>
    <property type="match status" value="1"/>
</dbReference>
<gene>
    <name evidence="2" type="ORF">H9C73_03910</name>
</gene>